<dbReference type="Gene3D" id="2.60.120.480">
    <property type="entry name" value="Ureidoglycolate hydrolase"/>
    <property type="match status" value="1"/>
</dbReference>
<dbReference type="PANTHER" id="PTHR12045">
    <property type="entry name" value="ALLANTOICASE"/>
    <property type="match status" value="1"/>
</dbReference>
<evidence type="ECO:0000313" key="7">
    <source>
        <dbReference type="EMBL" id="CAL1707372.1"/>
    </source>
</evidence>
<dbReference type="Gene3D" id="2.60.120.260">
    <property type="entry name" value="Galactose-binding domain-like"/>
    <property type="match status" value="2"/>
</dbReference>
<dbReference type="Proteomes" id="UP001497453">
    <property type="component" value="Chromosome 4"/>
</dbReference>
<comment type="similarity">
    <text evidence="1">Belongs to the allantoicase family.</text>
</comment>
<keyword evidence="8" id="KW-1185">Reference proteome</keyword>
<organism evidence="7 8">
    <name type="scientific">Somion occarium</name>
    <dbReference type="NCBI Taxonomy" id="3059160"/>
    <lineage>
        <taxon>Eukaryota</taxon>
        <taxon>Fungi</taxon>
        <taxon>Dikarya</taxon>
        <taxon>Basidiomycota</taxon>
        <taxon>Agaricomycotina</taxon>
        <taxon>Agaricomycetes</taxon>
        <taxon>Polyporales</taxon>
        <taxon>Cerrenaceae</taxon>
        <taxon>Somion</taxon>
    </lineage>
</organism>
<dbReference type="Pfam" id="PF03561">
    <property type="entry name" value="Allantoicase"/>
    <property type="match status" value="2"/>
</dbReference>
<dbReference type="CDD" id="cd20298">
    <property type="entry name" value="cupin_UAH"/>
    <property type="match status" value="1"/>
</dbReference>
<dbReference type="SUPFAM" id="SSF49785">
    <property type="entry name" value="Galactose-binding domain-like"/>
    <property type="match status" value="2"/>
</dbReference>
<evidence type="ECO:0000313" key="8">
    <source>
        <dbReference type="Proteomes" id="UP001497453"/>
    </source>
</evidence>
<feature type="domain" description="Allantoicase" evidence="6">
    <location>
        <begin position="25"/>
        <end position="171"/>
    </location>
</feature>
<dbReference type="Pfam" id="PF04115">
    <property type="entry name" value="Ureidogly_lyase"/>
    <property type="match status" value="1"/>
</dbReference>
<dbReference type="InterPro" id="IPR007247">
    <property type="entry name" value="Ureidogly_lyase"/>
</dbReference>
<name>A0ABP1DHP3_9APHY</name>
<dbReference type="InterPro" id="IPR005164">
    <property type="entry name" value="Allantoicase"/>
</dbReference>
<dbReference type="SUPFAM" id="SSF51182">
    <property type="entry name" value="RmlC-like cupins"/>
    <property type="match status" value="1"/>
</dbReference>
<dbReference type="EMBL" id="OZ037947">
    <property type="protein sequence ID" value="CAL1707372.1"/>
    <property type="molecule type" value="Genomic_DNA"/>
</dbReference>
<reference evidence="8" key="1">
    <citation type="submission" date="2024-04" db="EMBL/GenBank/DDBJ databases">
        <authorList>
            <person name="Shaw F."/>
            <person name="Minotto A."/>
        </authorList>
    </citation>
    <scope>NUCLEOTIDE SEQUENCE [LARGE SCALE GENOMIC DNA]</scope>
</reference>
<keyword evidence="4" id="KW-0456">Lyase</keyword>
<dbReference type="NCBIfam" id="TIGR02961">
    <property type="entry name" value="allantoicase"/>
    <property type="match status" value="1"/>
</dbReference>
<proteinExistence type="inferred from homology"/>
<dbReference type="InterPro" id="IPR015908">
    <property type="entry name" value="Allantoicase_dom"/>
</dbReference>
<comment type="catalytic activity">
    <reaction evidence="5">
        <text>(S)-ureidoglycolate = urea + glyoxylate</text>
        <dbReference type="Rhea" id="RHEA:11304"/>
        <dbReference type="ChEBI" id="CHEBI:16199"/>
        <dbReference type="ChEBI" id="CHEBI:36655"/>
        <dbReference type="ChEBI" id="CHEBI:57296"/>
        <dbReference type="EC" id="4.3.2.3"/>
    </reaction>
</comment>
<comment type="subunit">
    <text evidence="2">Homodimer.</text>
</comment>
<dbReference type="InterPro" id="IPR047233">
    <property type="entry name" value="UAH_cupin"/>
</dbReference>
<accession>A0ABP1DHP3</accession>
<dbReference type="InterPro" id="IPR011051">
    <property type="entry name" value="RmlC_Cupin_sf"/>
</dbReference>
<dbReference type="PANTHER" id="PTHR12045:SF3">
    <property type="entry name" value="INACTIVE ALLANTOICASE-RELATED"/>
    <property type="match status" value="1"/>
</dbReference>
<dbReference type="InterPro" id="IPR024060">
    <property type="entry name" value="Ureidoglycolate_lyase_dom_sf"/>
</dbReference>
<dbReference type="InterPro" id="IPR008979">
    <property type="entry name" value="Galactose-bd-like_sf"/>
</dbReference>
<feature type="domain" description="Allantoicase" evidence="6">
    <location>
        <begin position="191"/>
        <end position="331"/>
    </location>
</feature>
<evidence type="ECO:0000259" key="6">
    <source>
        <dbReference type="Pfam" id="PF03561"/>
    </source>
</evidence>
<evidence type="ECO:0000256" key="1">
    <source>
        <dbReference type="ARBA" id="ARBA00009242"/>
    </source>
</evidence>
<evidence type="ECO:0000256" key="5">
    <source>
        <dbReference type="ARBA" id="ARBA00047684"/>
    </source>
</evidence>
<evidence type="ECO:0000256" key="4">
    <source>
        <dbReference type="ARBA" id="ARBA00023239"/>
    </source>
</evidence>
<sequence>MAQIPLEQFPETFGTTIELSSVALGGSIVAVSDEFFAEAFHLLLVEPAPSLKGQFGPKGALYSGWETRRHNPTYDWCIIKLGTSGTVHGFDIDTSHFNGNEAPQVSVQAVQAVDRVPNEADSEWFEILSKVNLGPNSRHLFAIPPTTGVNYVKLNMFPDGGIARFRVYGLVTPVFPQEPDIVFDLAHVFSGGRVVLTSDQHFGVGSNLILPGRGKDMGDGWETKRSRQPGHKDWAILKLGDAGFLSHAEIDTAHFMGNFPNSCDLHATNAESLVPADVPEEGWTLILPRTKLGPHRQHQFQLENVDKPYTHVRVTIYPDGGIKRVRVFGRRQPTDTSDKSETISSQEPHIVSTDTLISEPQKSTKTAASDDGPILPALALTAEGFAPFGQVIQGYADVNAVPKPRKTRITGANQGTAVKFHKLALLESSYPPAANATSGISVYRCQSITLDSRGKWAVKVLERHPFTNQAFIPMGDGAKTNDSLVDAGGRYLVVVAKNGEDDKPDLKTLRAFVASASQGIVYNTGIWRTSFSFQRLVFTDYISSAIDHPMAVLDGPMDLACVETQIGDDNSLDCEIVNLEGEKNLPLVRFLD</sequence>
<dbReference type="HAMAP" id="MF_00813">
    <property type="entry name" value="Allantoicase"/>
    <property type="match status" value="1"/>
</dbReference>
<keyword evidence="3" id="KW-0659">Purine metabolism</keyword>
<evidence type="ECO:0000256" key="3">
    <source>
        <dbReference type="ARBA" id="ARBA00022631"/>
    </source>
</evidence>
<gene>
    <name evidence="7" type="ORF">GFSPODELE1_LOCUS6331</name>
</gene>
<evidence type="ECO:0000256" key="2">
    <source>
        <dbReference type="ARBA" id="ARBA00011738"/>
    </source>
</evidence>
<protein>
    <recommendedName>
        <fullName evidence="6">Allantoicase domain-containing protein</fullName>
    </recommendedName>
</protein>